<evidence type="ECO:0000256" key="2">
    <source>
        <dbReference type="SAM" id="SignalP"/>
    </source>
</evidence>
<feature type="signal peptide" evidence="2">
    <location>
        <begin position="1"/>
        <end position="25"/>
    </location>
</feature>
<comment type="caution">
    <text evidence="3">The sequence shown here is derived from an EMBL/GenBank/DDBJ whole genome shotgun (WGS) entry which is preliminary data.</text>
</comment>
<evidence type="ECO:0000313" key="4">
    <source>
        <dbReference type="Proteomes" id="UP000821866"/>
    </source>
</evidence>
<feature type="compositionally biased region" description="Basic and acidic residues" evidence="1">
    <location>
        <begin position="219"/>
        <end position="242"/>
    </location>
</feature>
<feature type="compositionally biased region" description="Polar residues" evidence="1">
    <location>
        <begin position="189"/>
        <end position="199"/>
    </location>
</feature>
<protein>
    <recommendedName>
        <fullName evidence="5">Secreted protein</fullName>
    </recommendedName>
</protein>
<sequence length="242" mass="25697">MVSSSIKMRVIIMCALAGLFEITSCASVTPGARTIHASEDSRAHVPHSDVKNAVPVTGKPLDLLGSTASRHSNGATSSSREFARPSNVTLPHNQRVARANDQDASPSNKTTRVVSYDSSRRHKYAINSTGHTGGPRRVLSERQATLSSGVASCRGEHTSPCKSGTNRTTLGLKEKQHTQKHSLLHVGPSKSNSGSLGQESKSLSDSSSASVTPSKKKLMPAEERRGEHPKGDASPLREESGK</sequence>
<feature type="compositionally biased region" description="Polar residues" evidence="1">
    <location>
        <begin position="102"/>
        <end position="117"/>
    </location>
</feature>
<organism evidence="3 4">
    <name type="scientific">Rhipicephalus microplus</name>
    <name type="common">Cattle tick</name>
    <name type="synonym">Boophilus microplus</name>
    <dbReference type="NCBI Taxonomy" id="6941"/>
    <lineage>
        <taxon>Eukaryota</taxon>
        <taxon>Metazoa</taxon>
        <taxon>Ecdysozoa</taxon>
        <taxon>Arthropoda</taxon>
        <taxon>Chelicerata</taxon>
        <taxon>Arachnida</taxon>
        <taxon>Acari</taxon>
        <taxon>Parasitiformes</taxon>
        <taxon>Ixodida</taxon>
        <taxon>Ixodoidea</taxon>
        <taxon>Ixodidae</taxon>
        <taxon>Rhipicephalinae</taxon>
        <taxon>Rhipicephalus</taxon>
        <taxon>Boophilus</taxon>
    </lineage>
</organism>
<evidence type="ECO:0008006" key="5">
    <source>
        <dbReference type="Google" id="ProtNLM"/>
    </source>
</evidence>
<accession>A0A9J6F8M5</accession>
<evidence type="ECO:0000256" key="1">
    <source>
        <dbReference type="SAM" id="MobiDB-lite"/>
    </source>
</evidence>
<reference evidence="3" key="2">
    <citation type="submission" date="2021-09" db="EMBL/GenBank/DDBJ databases">
        <authorList>
            <person name="Jia N."/>
            <person name="Wang J."/>
            <person name="Shi W."/>
            <person name="Du L."/>
            <person name="Sun Y."/>
            <person name="Zhan W."/>
            <person name="Jiang J."/>
            <person name="Wang Q."/>
            <person name="Zhang B."/>
            <person name="Ji P."/>
            <person name="Sakyi L.B."/>
            <person name="Cui X."/>
            <person name="Yuan T."/>
            <person name="Jiang B."/>
            <person name="Yang W."/>
            <person name="Lam T.T.-Y."/>
            <person name="Chang Q."/>
            <person name="Ding S."/>
            <person name="Wang X."/>
            <person name="Zhu J."/>
            <person name="Ruan X."/>
            <person name="Zhao L."/>
            <person name="Wei J."/>
            <person name="Que T."/>
            <person name="Du C."/>
            <person name="Cheng J."/>
            <person name="Dai P."/>
            <person name="Han X."/>
            <person name="Huang E."/>
            <person name="Gao Y."/>
            <person name="Liu J."/>
            <person name="Shao H."/>
            <person name="Ye R."/>
            <person name="Li L."/>
            <person name="Wei W."/>
            <person name="Wang X."/>
            <person name="Wang C."/>
            <person name="Huo Q."/>
            <person name="Li W."/>
            <person name="Guo W."/>
            <person name="Chen H."/>
            <person name="Chen S."/>
            <person name="Zhou L."/>
            <person name="Zhou L."/>
            <person name="Ni X."/>
            <person name="Tian J."/>
            <person name="Zhou Y."/>
            <person name="Sheng Y."/>
            <person name="Liu T."/>
            <person name="Pan Y."/>
            <person name="Xia L."/>
            <person name="Li J."/>
            <person name="Zhao F."/>
            <person name="Cao W."/>
        </authorList>
    </citation>
    <scope>NUCLEOTIDE SEQUENCE</scope>
    <source>
        <strain evidence="3">Rmic-2018</strain>
        <tissue evidence="3">Larvae</tissue>
    </source>
</reference>
<proteinExistence type="predicted"/>
<feature type="compositionally biased region" description="Polar residues" evidence="1">
    <location>
        <begin position="160"/>
        <end position="169"/>
    </location>
</feature>
<dbReference type="Proteomes" id="UP000821866">
    <property type="component" value="Chromosome 1"/>
</dbReference>
<feature type="compositionally biased region" description="Low complexity" evidence="1">
    <location>
        <begin position="200"/>
        <end position="213"/>
    </location>
</feature>
<keyword evidence="4" id="KW-1185">Reference proteome</keyword>
<reference evidence="3" key="1">
    <citation type="journal article" date="2020" name="Cell">
        <title>Large-Scale Comparative Analyses of Tick Genomes Elucidate Their Genetic Diversity and Vector Capacities.</title>
        <authorList>
            <consortium name="Tick Genome and Microbiome Consortium (TIGMIC)"/>
            <person name="Jia N."/>
            <person name="Wang J."/>
            <person name="Shi W."/>
            <person name="Du L."/>
            <person name="Sun Y."/>
            <person name="Zhan W."/>
            <person name="Jiang J.F."/>
            <person name="Wang Q."/>
            <person name="Zhang B."/>
            <person name="Ji P."/>
            <person name="Bell-Sakyi L."/>
            <person name="Cui X.M."/>
            <person name="Yuan T.T."/>
            <person name="Jiang B.G."/>
            <person name="Yang W.F."/>
            <person name="Lam T.T."/>
            <person name="Chang Q.C."/>
            <person name="Ding S.J."/>
            <person name="Wang X.J."/>
            <person name="Zhu J.G."/>
            <person name="Ruan X.D."/>
            <person name="Zhao L."/>
            <person name="Wei J.T."/>
            <person name="Ye R.Z."/>
            <person name="Que T.C."/>
            <person name="Du C.H."/>
            <person name="Zhou Y.H."/>
            <person name="Cheng J.X."/>
            <person name="Dai P.F."/>
            <person name="Guo W.B."/>
            <person name="Han X.H."/>
            <person name="Huang E.J."/>
            <person name="Li L.F."/>
            <person name="Wei W."/>
            <person name="Gao Y.C."/>
            <person name="Liu J.Z."/>
            <person name="Shao H.Z."/>
            <person name="Wang X."/>
            <person name="Wang C.C."/>
            <person name="Yang T.C."/>
            <person name="Huo Q.B."/>
            <person name="Li W."/>
            <person name="Chen H.Y."/>
            <person name="Chen S.E."/>
            <person name="Zhou L.G."/>
            <person name="Ni X.B."/>
            <person name="Tian J.H."/>
            <person name="Sheng Y."/>
            <person name="Liu T."/>
            <person name="Pan Y.S."/>
            <person name="Xia L.Y."/>
            <person name="Li J."/>
            <person name="Zhao F."/>
            <person name="Cao W.C."/>
        </authorList>
    </citation>
    <scope>NUCLEOTIDE SEQUENCE</scope>
    <source>
        <strain evidence="3">Rmic-2018</strain>
    </source>
</reference>
<feature type="compositionally biased region" description="Basic and acidic residues" evidence="1">
    <location>
        <begin position="38"/>
        <end position="50"/>
    </location>
</feature>
<feature type="region of interest" description="Disordered" evidence="1">
    <location>
        <begin position="38"/>
        <end position="242"/>
    </location>
</feature>
<evidence type="ECO:0000313" key="3">
    <source>
        <dbReference type="EMBL" id="KAH8042487.1"/>
    </source>
</evidence>
<dbReference type="EMBL" id="JABSTU010000001">
    <property type="protein sequence ID" value="KAH8042487.1"/>
    <property type="molecule type" value="Genomic_DNA"/>
</dbReference>
<dbReference type="AlphaFoldDB" id="A0A9J6F8M5"/>
<feature type="chain" id="PRO_5039954121" description="Secreted protein" evidence="2">
    <location>
        <begin position="26"/>
        <end position="242"/>
    </location>
</feature>
<keyword evidence="2" id="KW-0732">Signal</keyword>
<gene>
    <name evidence="3" type="ORF">HPB51_023535</name>
</gene>
<name>A0A9J6F8M5_RHIMP</name>
<feature type="compositionally biased region" description="Polar residues" evidence="1">
    <location>
        <begin position="66"/>
        <end position="92"/>
    </location>
</feature>